<evidence type="ECO:0000313" key="2">
    <source>
        <dbReference type="Proteomes" id="UP001147746"/>
    </source>
</evidence>
<dbReference type="Gene3D" id="3.40.50.150">
    <property type="entry name" value="Vaccinia Virus protein VP39"/>
    <property type="match status" value="1"/>
</dbReference>
<dbReference type="PANTHER" id="PTHR43591">
    <property type="entry name" value="METHYLTRANSFERASE"/>
    <property type="match status" value="1"/>
</dbReference>
<organism evidence="1 2">
    <name type="scientific">Penicillium atrosanguineum</name>
    <dbReference type="NCBI Taxonomy" id="1132637"/>
    <lineage>
        <taxon>Eukaryota</taxon>
        <taxon>Fungi</taxon>
        <taxon>Dikarya</taxon>
        <taxon>Ascomycota</taxon>
        <taxon>Pezizomycotina</taxon>
        <taxon>Eurotiomycetes</taxon>
        <taxon>Eurotiomycetidae</taxon>
        <taxon>Eurotiales</taxon>
        <taxon>Aspergillaceae</taxon>
        <taxon>Penicillium</taxon>
    </lineage>
</organism>
<accession>A0A9W9U1D1</accession>
<reference evidence="1" key="2">
    <citation type="journal article" date="2023" name="IMA Fungus">
        <title>Comparative genomic study of the Penicillium genus elucidates a diverse pangenome and 15 lateral gene transfer events.</title>
        <authorList>
            <person name="Petersen C."/>
            <person name="Sorensen T."/>
            <person name="Nielsen M.R."/>
            <person name="Sondergaard T.E."/>
            <person name="Sorensen J.L."/>
            <person name="Fitzpatrick D.A."/>
            <person name="Frisvad J.C."/>
            <person name="Nielsen K.L."/>
        </authorList>
    </citation>
    <scope>NUCLEOTIDE SEQUENCE</scope>
    <source>
        <strain evidence="1">IBT 21472</strain>
    </source>
</reference>
<dbReference type="CDD" id="cd02440">
    <property type="entry name" value="AdoMet_MTases"/>
    <property type="match status" value="1"/>
</dbReference>
<gene>
    <name evidence="1" type="ORF">N7476_008249</name>
</gene>
<dbReference type="GO" id="GO:0008168">
    <property type="term" value="F:methyltransferase activity"/>
    <property type="evidence" value="ECO:0007669"/>
    <property type="project" value="TreeGrafter"/>
</dbReference>
<protein>
    <submittedName>
        <fullName evidence="1">Uncharacterized protein</fullName>
    </submittedName>
</protein>
<dbReference type="Proteomes" id="UP001147746">
    <property type="component" value="Unassembled WGS sequence"/>
</dbReference>
<dbReference type="InterPro" id="IPR029063">
    <property type="entry name" value="SAM-dependent_MTases_sf"/>
</dbReference>
<dbReference type="Pfam" id="PF13489">
    <property type="entry name" value="Methyltransf_23"/>
    <property type="match status" value="1"/>
</dbReference>
<proteinExistence type="predicted"/>
<dbReference type="EMBL" id="JAPZBO010000008">
    <property type="protein sequence ID" value="KAJ5307593.1"/>
    <property type="molecule type" value="Genomic_DNA"/>
</dbReference>
<comment type="caution">
    <text evidence="1">The sequence shown here is derived from an EMBL/GenBank/DDBJ whole genome shotgun (WGS) entry which is preliminary data.</text>
</comment>
<dbReference type="OrthoDB" id="529367at2759"/>
<dbReference type="PANTHER" id="PTHR43591:SF10">
    <property type="entry name" value="ABC TRANSMEMBRANE TYPE-1 DOMAIN-CONTAINING PROTEIN-RELATED"/>
    <property type="match status" value="1"/>
</dbReference>
<evidence type="ECO:0000313" key="1">
    <source>
        <dbReference type="EMBL" id="KAJ5307593.1"/>
    </source>
</evidence>
<reference evidence="1" key="1">
    <citation type="submission" date="2022-12" db="EMBL/GenBank/DDBJ databases">
        <authorList>
            <person name="Petersen C."/>
        </authorList>
    </citation>
    <scope>NUCLEOTIDE SEQUENCE</scope>
    <source>
        <strain evidence="1">IBT 21472</strain>
    </source>
</reference>
<dbReference type="AlphaFoldDB" id="A0A9W9U1D1"/>
<dbReference type="SUPFAM" id="SSF53335">
    <property type="entry name" value="S-adenosyl-L-methionine-dependent methyltransferases"/>
    <property type="match status" value="1"/>
</dbReference>
<sequence>MVPNDQIAVDPVLYDLGNEYSVDDWQSNHLDRVLGVSRLHGKWPKVRGEIAMAHLNTSDNKTTRYANLRQSTYAVAVDDKQFEAYECIHVVALLSEAKSDNPYFQSPIGDSPKHILDLGTGKGTWAIEVADLLPNTTVRGVDLFPPPVSWMPPNCVLEVDDVLQEWTWRDPFDLVHLRILDSAFTTEESDRVYKQCYENIRPGGWIEHLGPSMYVECDDGSVPPDNILFGFGDLISRAANKMGRPINIYQTFHGSIEKAGFVDIQEKVYKWPIGPWPRDKLLKEVGALNFHHWSNGLEGYIMFVLTKFGEPEPWLKDEVLVYAAKIRSELTNPRHHVYHRA</sequence>
<name>A0A9W9U1D1_9EURO</name>
<keyword evidence="2" id="KW-1185">Reference proteome</keyword>